<accession>A0ABW5J8R8</accession>
<dbReference type="Pfam" id="PF14907">
    <property type="entry name" value="NTP_transf_5"/>
    <property type="match status" value="1"/>
</dbReference>
<proteinExistence type="predicted"/>
<gene>
    <name evidence="1" type="ORF">ACFSR2_10905</name>
</gene>
<protein>
    <submittedName>
        <fullName evidence="1">Nucleotidyltransferase family protein</fullName>
    </submittedName>
</protein>
<dbReference type="Proteomes" id="UP001597510">
    <property type="component" value="Unassembled WGS sequence"/>
</dbReference>
<dbReference type="RefSeq" id="WP_340236943.1">
    <property type="nucleotide sequence ID" value="NZ_JBBEWC010000007.1"/>
</dbReference>
<dbReference type="EMBL" id="JBHULC010000009">
    <property type="protein sequence ID" value="MFD2521397.1"/>
    <property type="molecule type" value="Genomic_DNA"/>
</dbReference>
<sequence>MNYQGSRFTLELQILLEAVKLCLLNSPKDRFAILINSKEVNWQKLNEMVIYHRIRPLFYEACRLVDFKNKEVKVFEKFSRRQAIKNLVISEELGRVLLLLQENGIEVIPYKGILFIEKLYKNKILRESSDIDILVKPRNALKAIKLLIQEGYAISTTHAEITSVDDHVLTELIERTQIQELSLLKDLPSGINVHIDFHWAVGETFHQYTLGVDELFEEANVETFQRRQLLIPNTKTIFKMMLNHHGGRGCWIRLKDFSDMLAFKNQHPELEFATLQTWAAEMKMSRIFAIGNAIMQGIFLDSEPHQQIEPKLQKHIFDYWETSKEYDHFWSKYNHRNIYRQLQDTPMSWLALSHQLVKYYAIPNEMEKKRLVVFPDRYVYLNAFTKLVSYAWFRAREKNT</sequence>
<keyword evidence="2" id="KW-1185">Reference proteome</keyword>
<organism evidence="1 2">
    <name type="scientific">Emticicia soli</name>
    <dbReference type="NCBI Taxonomy" id="2027878"/>
    <lineage>
        <taxon>Bacteria</taxon>
        <taxon>Pseudomonadati</taxon>
        <taxon>Bacteroidota</taxon>
        <taxon>Cytophagia</taxon>
        <taxon>Cytophagales</taxon>
        <taxon>Leadbetterellaceae</taxon>
        <taxon>Emticicia</taxon>
    </lineage>
</organism>
<name>A0ABW5J8R8_9BACT</name>
<comment type="caution">
    <text evidence="1">The sequence shown here is derived from an EMBL/GenBank/DDBJ whole genome shotgun (WGS) entry which is preliminary data.</text>
</comment>
<reference evidence="2" key="1">
    <citation type="journal article" date="2019" name="Int. J. Syst. Evol. Microbiol.">
        <title>The Global Catalogue of Microorganisms (GCM) 10K type strain sequencing project: providing services to taxonomists for standard genome sequencing and annotation.</title>
        <authorList>
            <consortium name="The Broad Institute Genomics Platform"/>
            <consortium name="The Broad Institute Genome Sequencing Center for Infectious Disease"/>
            <person name="Wu L."/>
            <person name="Ma J."/>
        </authorList>
    </citation>
    <scope>NUCLEOTIDE SEQUENCE [LARGE SCALE GENOMIC DNA]</scope>
    <source>
        <strain evidence="2">KCTC 52344</strain>
    </source>
</reference>
<evidence type="ECO:0000313" key="2">
    <source>
        <dbReference type="Proteomes" id="UP001597510"/>
    </source>
</evidence>
<dbReference type="InterPro" id="IPR039498">
    <property type="entry name" value="NTP_transf_5"/>
</dbReference>
<evidence type="ECO:0000313" key="1">
    <source>
        <dbReference type="EMBL" id="MFD2521397.1"/>
    </source>
</evidence>